<feature type="compositionally biased region" description="Pro residues" evidence="1">
    <location>
        <begin position="241"/>
        <end position="257"/>
    </location>
</feature>
<dbReference type="PANTHER" id="PTHR32305">
    <property type="match status" value="1"/>
</dbReference>
<gene>
    <name evidence="3" type="ORF">ADN01_01020</name>
    <name evidence="2" type="ORF">LSAC_03038</name>
</gene>
<keyword evidence="4" id="KW-1185">Reference proteome</keyword>
<accession>A0A0M8JPR6</accession>
<dbReference type="InterPro" id="IPR031325">
    <property type="entry name" value="RHS_repeat"/>
</dbReference>
<evidence type="ECO:0000313" key="3">
    <source>
        <dbReference type="EMBL" id="KPL91536.1"/>
    </source>
</evidence>
<dbReference type="EMBL" id="LGCM01000003">
    <property type="protein sequence ID" value="KPL91536.1"/>
    <property type="molecule type" value="Genomic_DNA"/>
</dbReference>
<evidence type="ECO:0000313" key="4">
    <source>
        <dbReference type="Proteomes" id="UP000050501"/>
    </source>
</evidence>
<dbReference type="Proteomes" id="UP000050501">
    <property type="component" value="Unassembled WGS sequence"/>
</dbReference>
<dbReference type="NCBIfam" id="TIGR01643">
    <property type="entry name" value="YD_repeat_2x"/>
    <property type="match status" value="1"/>
</dbReference>
<organism evidence="2">
    <name type="scientific">Levilinea saccharolytica</name>
    <dbReference type="NCBI Taxonomy" id="229921"/>
    <lineage>
        <taxon>Bacteria</taxon>
        <taxon>Bacillati</taxon>
        <taxon>Chloroflexota</taxon>
        <taxon>Anaerolineae</taxon>
        <taxon>Anaerolineales</taxon>
        <taxon>Anaerolineaceae</taxon>
        <taxon>Levilinea</taxon>
    </lineage>
</organism>
<dbReference type="InterPro" id="IPR006530">
    <property type="entry name" value="YD"/>
</dbReference>
<proteinExistence type="predicted"/>
<dbReference type="EMBL" id="DF967975">
    <property type="protein sequence ID" value="GAP19139.1"/>
    <property type="molecule type" value="Genomic_DNA"/>
</dbReference>
<dbReference type="PANTHER" id="PTHR32305:SF15">
    <property type="entry name" value="PROTEIN RHSA-RELATED"/>
    <property type="match status" value="1"/>
</dbReference>
<feature type="region of interest" description="Disordered" evidence="1">
    <location>
        <begin position="205"/>
        <end position="263"/>
    </location>
</feature>
<name>A0A0M8JPR6_9CHLR</name>
<evidence type="ECO:0000313" key="2">
    <source>
        <dbReference type="EMBL" id="GAP19139.1"/>
    </source>
</evidence>
<dbReference type="Gene3D" id="2.180.10.10">
    <property type="entry name" value="RHS repeat-associated core"/>
    <property type="match status" value="2"/>
</dbReference>
<feature type="compositionally biased region" description="Low complexity" evidence="1">
    <location>
        <begin position="214"/>
        <end position="240"/>
    </location>
</feature>
<dbReference type="STRING" id="229921.ADN01_01020"/>
<dbReference type="InterPro" id="IPR022385">
    <property type="entry name" value="Rhs_assc_core"/>
</dbReference>
<dbReference type="NCBIfam" id="TIGR03696">
    <property type="entry name" value="Rhs_assc_core"/>
    <property type="match status" value="1"/>
</dbReference>
<dbReference type="RefSeq" id="WP_062419445.1">
    <property type="nucleotide sequence ID" value="NZ_BBXZ01000159.1"/>
</dbReference>
<dbReference type="OrthoDB" id="41445at2"/>
<sequence>MVRCWNAAQDGGRLASLTSTNLDGAALQGLGYDYDNRGNILGITDSLSGEISEFTYDALERLLSMTVTVNGQTSHSETFSYADPHGRMVSKSLNGVSKAFTYDANHPHAAASLGENSYTYDLNGSQVGRVIGSTAYTLTYDGENRMIRVEPVGGMAANSAPARRKVMALQFAPTQGWDVETLIPYTPMPTSTRTPTRTVAVTTEILELPPTKTPTPTATATPEPSPTGTAAPTQEPTQTPDLPPTETPTPTPQPPPLESAQYFYDGDGTLVKSIVNGEVTYYVSRQFHLRVSGEETRIQKYYPFGGQPIAVRTQANGTDTLNWLLTDHLGSAQVTAAEGGAASGVQRYTAFGEVRSRGGEMPTAYQYTGQLSQMEQVGLYHYGARWFDPAGAHFTQADTLIPGVGNPLSWDRYAYVNDNPINYTDPTGHMQVCADGDEGGGCGTGSTTEQIWLTFADPDDGRHKGVYDGLFSEYYAKLHQARVVTSRGDPNADIYWADAATAKEVALNFFPQKEINPIMFISPEAIYRFSQFLVGAAKDLLLNGGGNIVSASFLAPSVKAAWSKSTFNTVEDSITYHYQKHGEPWKTAEEYTEAAQNFYTLNIDMAKSHKLNSGEIGVKITTDQFFGIYTADGRIISFGPK</sequence>
<dbReference type="InterPro" id="IPR050708">
    <property type="entry name" value="T6SS_VgrG/RHS"/>
</dbReference>
<dbReference type="PATRIC" id="fig|229921.5.peg.361"/>
<dbReference type="AlphaFoldDB" id="A0A0M8JPR6"/>
<dbReference type="Pfam" id="PF05593">
    <property type="entry name" value="RHS_repeat"/>
    <property type="match status" value="1"/>
</dbReference>
<reference evidence="2" key="1">
    <citation type="journal article" date="2015" name="Genome Announc.">
        <title>Draft Genome Sequences of Anaerolinea thermolimosa IMO-1, Bellilinea caldifistulae GOMI-1, Leptolinea tardivitalis YMTK-2, Levilinea saccharolytica KIBI-1, Longilinea arvoryzae KOME-1, Previously Described as Members of the Class Anaerolineae (Chloroflexi).</title>
        <authorList>
            <person name="Matsuura N."/>
            <person name="Tourlousse M.D."/>
            <person name="Ohashi A."/>
            <person name="Hugenholtz P."/>
            <person name="Sekiguchi Y."/>
        </authorList>
    </citation>
    <scope>NUCLEOTIDE SEQUENCE</scope>
    <source>
        <strain evidence="2">KIBI-1</strain>
    </source>
</reference>
<evidence type="ECO:0000256" key="1">
    <source>
        <dbReference type="SAM" id="MobiDB-lite"/>
    </source>
</evidence>
<protein>
    <submittedName>
        <fullName evidence="2">Protein containing RHS repeat-associated core domain</fullName>
    </submittedName>
</protein>
<reference evidence="3 4" key="2">
    <citation type="submission" date="2015-07" db="EMBL/GenBank/DDBJ databases">
        <title>Genome sequence of Levilinea saccharolytica DSM 16555.</title>
        <authorList>
            <person name="Hemp J."/>
            <person name="Ward L.M."/>
            <person name="Pace L.A."/>
            <person name="Fischer W.W."/>
        </authorList>
    </citation>
    <scope>NUCLEOTIDE SEQUENCE [LARGE SCALE GENOMIC DNA]</scope>
    <source>
        <strain evidence="3 4">KIBI-1</strain>
    </source>
</reference>